<feature type="domain" description="Flagellar basal-body/hook protein C-terminal" evidence="9">
    <location>
        <begin position="430"/>
        <end position="469"/>
    </location>
</feature>
<evidence type="ECO:0000259" key="8">
    <source>
        <dbReference type="Pfam" id="PF00460"/>
    </source>
</evidence>
<dbReference type="NCBIfam" id="TIGR02492">
    <property type="entry name" value="flgK_ends"/>
    <property type="match status" value="1"/>
</dbReference>
<dbReference type="GO" id="GO:0005198">
    <property type="term" value="F:structural molecule activity"/>
    <property type="evidence" value="ECO:0007669"/>
    <property type="project" value="UniProtKB-UniRule"/>
</dbReference>
<feature type="domain" description="Flagellar basal body rod protein N-terminal" evidence="8">
    <location>
        <begin position="6"/>
        <end position="35"/>
    </location>
</feature>
<dbReference type="HOGENOM" id="CLU_012762_1_1_9"/>
<dbReference type="PRINTS" id="PR01005">
    <property type="entry name" value="FLGHOOKAP1"/>
</dbReference>
<evidence type="ECO:0000259" key="10">
    <source>
        <dbReference type="Pfam" id="PF22638"/>
    </source>
</evidence>
<dbReference type="Pfam" id="PF00460">
    <property type="entry name" value="Flg_bb_rod"/>
    <property type="match status" value="1"/>
</dbReference>
<evidence type="ECO:0000256" key="7">
    <source>
        <dbReference type="RuleBase" id="RU362065"/>
    </source>
</evidence>
<dbReference type="InterPro" id="IPR010930">
    <property type="entry name" value="Flg_bb/hook_C_dom"/>
</dbReference>
<dbReference type="Proteomes" id="UP000245423">
    <property type="component" value="Chromosome 1"/>
</dbReference>
<feature type="domain" description="Flagellar hook-associated protein FlgK helical" evidence="10">
    <location>
        <begin position="95"/>
        <end position="324"/>
    </location>
</feature>
<evidence type="ECO:0000256" key="6">
    <source>
        <dbReference type="ARBA" id="ARBA00023143"/>
    </source>
</evidence>
<evidence type="ECO:0000256" key="1">
    <source>
        <dbReference type="ARBA" id="ARBA00004365"/>
    </source>
</evidence>
<keyword evidence="11" id="KW-0282">Flagellum</keyword>
<dbReference type="AlphaFoldDB" id="M1Z9Y6"/>
<dbReference type="PANTHER" id="PTHR30033:SF1">
    <property type="entry name" value="FLAGELLAR HOOK-ASSOCIATED PROTEIN 1"/>
    <property type="match status" value="1"/>
</dbReference>
<dbReference type="GO" id="GO:0005576">
    <property type="term" value="C:extracellular region"/>
    <property type="evidence" value="ECO:0007669"/>
    <property type="project" value="UniProtKB-SubCell"/>
</dbReference>
<gene>
    <name evidence="7" type="primary">flgK</name>
    <name evidence="11" type="ORF">CUESP1_1262</name>
</gene>
<dbReference type="EMBL" id="LT669839">
    <property type="protein sequence ID" value="SHD76635.1"/>
    <property type="molecule type" value="Genomic_DNA"/>
</dbReference>
<sequence>MSFGGLYISISGINANKKALDTVSHNIANVNNPNYVRQGAIHAESRYSTNTITRYQMGSGVDVQQIRQIRDEFLDAKLRREMATFGYYKTKSEILNEIEVIFNEITNSGLQKVMDDFWDGWSELYKEPDSLTIRGLLHEKAVAFTATVNHISVQLDNLQFNLNKEMLIKTEEVNSLLKEIAGLNNKIKLAEGYGPHISANDYRDERNAALDRLSELIPINYYENKYGEVTVTLNGRDLINGDYFNPIDVQLNPKGHGEIHWSDTGEPIDLKGLGELGGYIDARDKVVVEYRERLNILVGTIAKAINDVHQQGTGLDGSIGVKFFDFEDDDPAATIKVNKDLEDFNKIAAGKTGAKGDGDIAKEILGLREELLFNNYEFGKYVEPGEDGTMTIDSFYRDLILNLSLEREQARDMVLNQVMLINQIDGRRQEISSVSLDEEMANMLKYQHSYIANSRVINAIDEMIETIVNRLGIVGR</sequence>
<keyword evidence="5 7" id="KW-0964">Secreted</keyword>
<dbReference type="SUPFAM" id="SSF64518">
    <property type="entry name" value="Phase 1 flagellin"/>
    <property type="match status" value="1"/>
</dbReference>
<keyword evidence="11" id="KW-0966">Cell projection</keyword>
<reference evidence="11 12" key="1">
    <citation type="submission" date="2016-11" db="EMBL/GenBank/DDBJ databases">
        <authorList>
            <person name="Manzoor S."/>
        </authorList>
    </citation>
    <scope>NUCLEOTIDE SEQUENCE [LARGE SCALE GENOMIC DNA]</scope>
    <source>
        <strain evidence="11">Clostridium ultunense strain Esp</strain>
    </source>
</reference>
<evidence type="ECO:0000259" key="9">
    <source>
        <dbReference type="Pfam" id="PF06429"/>
    </source>
</evidence>
<evidence type="ECO:0000313" key="12">
    <source>
        <dbReference type="Proteomes" id="UP000245423"/>
    </source>
</evidence>
<protein>
    <recommendedName>
        <fullName evidence="4 7">Flagellar hook-associated protein 1</fullName>
        <shortName evidence="7">HAP1</shortName>
    </recommendedName>
</protein>
<dbReference type="GO" id="GO:0044780">
    <property type="term" value="P:bacterial-type flagellum assembly"/>
    <property type="evidence" value="ECO:0007669"/>
    <property type="project" value="InterPro"/>
</dbReference>
<name>M1Z9Y6_9FIRM</name>
<dbReference type="Pfam" id="PF06429">
    <property type="entry name" value="Flg_bbr_C"/>
    <property type="match status" value="1"/>
</dbReference>
<dbReference type="PANTHER" id="PTHR30033">
    <property type="entry name" value="FLAGELLAR HOOK-ASSOCIATED PROTEIN 1"/>
    <property type="match status" value="1"/>
</dbReference>
<keyword evidence="12" id="KW-1185">Reference proteome</keyword>
<dbReference type="InterPro" id="IPR002371">
    <property type="entry name" value="FlgK"/>
</dbReference>
<keyword evidence="11" id="KW-0969">Cilium</keyword>
<dbReference type="OrthoDB" id="9802553at2"/>
<dbReference type="RefSeq" id="WP_005584548.1">
    <property type="nucleotide sequence ID" value="NZ_LT669839.1"/>
</dbReference>
<organism evidence="11 12">
    <name type="scientific">[Clostridium] ultunense Esp</name>
    <dbReference type="NCBI Taxonomy" id="1288971"/>
    <lineage>
        <taxon>Bacteria</taxon>
        <taxon>Bacillati</taxon>
        <taxon>Bacillota</taxon>
        <taxon>Tissierellia</taxon>
        <taxon>Tissierellales</taxon>
        <taxon>Tepidimicrobiaceae</taxon>
        <taxon>Schnuerera</taxon>
    </lineage>
</organism>
<evidence type="ECO:0000256" key="3">
    <source>
        <dbReference type="ARBA" id="ARBA00009677"/>
    </source>
</evidence>
<comment type="subcellular location">
    <subcellularLocation>
        <location evidence="1 7">Bacterial flagellum</location>
    </subcellularLocation>
    <subcellularLocation>
        <location evidence="2 7">Secreted</location>
    </subcellularLocation>
</comment>
<evidence type="ECO:0000256" key="2">
    <source>
        <dbReference type="ARBA" id="ARBA00004613"/>
    </source>
</evidence>
<comment type="similarity">
    <text evidence="3 7">Belongs to the flagella basal body rod proteins family.</text>
</comment>
<dbReference type="GO" id="GO:0009424">
    <property type="term" value="C:bacterial-type flagellum hook"/>
    <property type="evidence" value="ECO:0007669"/>
    <property type="project" value="UniProtKB-UniRule"/>
</dbReference>
<dbReference type="InterPro" id="IPR001444">
    <property type="entry name" value="Flag_bb_rod_N"/>
</dbReference>
<proteinExistence type="inferred from homology"/>
<keyword evidence="6 7" id="KW-0975">Bacterial flagellum</keyword>
<evidence type="ECO:0000256" key="4">
    <source>
        <dbReference type="ARBA" id="ARBA00016244"/>
    </source>
</evidence>
<evidence type="ECO:0000256" key="5">
    <source>
        <dbReference type="ARBA" id="ARBA00022525"/>
    </source>
</evidence>
<dbReference type="Pfam" id="PF22638">
    <property type="entry name" value="FlgK_D1"/>
    <property type="match status" value="1"/>
</dbReference>
<dbReference type="InterPro" id="IPR053927">
    <property type="entry name" value="FlgK_helical"/>
</dbReference>
<evidence type="ECO:0000313" key="11">
    <source>
        <dbReference type="EMBL" id="SHD76635.1"/>
    </source>
</evidence>
<accession>M1Z9Y6</accession>